<dbReference type="Proteomes" id="UP000029518">
    <property type="component" value="Chromosome"/>
</dbReference>
<dbReference type="OrthoDB" id="9793802at2"/>
<dbReference type="Pfam" id="PF26078">
    <property type="entry name" value="Baseplate_J_M"/>
    <property type="match status" value="1"/>
</dbReference>
<evidence type="ECO:0000313" key="4">
    <source>
        <dbReference type="EMBL" id="AIQ61109.1"/>
    </source>
</evidence>
<sequence length="375" mass="39227">MEYAELPEILFVEEDAAAIQQNVITIYEGLAGRTLQPADPVRLFLSSLAAVIVQQKVLINQTSKANLLRYASGTLLDHMGVFQGSKRLKASAAIVTLQFVLSIPLASVTSIPAGTRVGAQGGNGSIYFTTTEYLEIPAGETAGIATAQCSDSGTIGNGFLPGQINVQMDPLPFVQSVTNLTTSSGGAAAETDEAFKERIRNAPESYSTAGPQGAYEFWAKSTSSAILDVHAYSPAAGRVTVVPLLAEGQIPGEDVLSSIAETLEDRGIRPLTDLVTVSAPQPVSFNTAVTYYISRSRAAEVPGIQAAVSAAVAAYQLWQRSKLGRDINPSELIARIMAAGALRVVAAAPGYTVLSATQIAQTGTTTITYGGLADD</sequence>
<evidence type="ECO:0000313" key="5">
    <source>
        <dbReference type="Proteomes" id="UP000029518"/>
    </source>
</evidence>
<feature type="domain" description="Baseplate protein J-like barrel" evidence="1">
    <location>
        <begin position="109"/>
        <end position="186"/>
    </location>
</feature>
<dbReference type="InterPro" id="IPR058531">
    <property type="entry name" value="Baseplate_J_M"/>
</dbReference>
<evidence type="ECO:0000259" key="2">
    <source>
        <dbReference type="Pfam" id="PF26078"/>
    </source>
</evidence>
<dbReference type="AlphaFoldDB" id="A0A089MXH9"/>
<proteinExistence type="predicted"/>
<dbReference type="PANTHER" id="PTHR35862">
    <property type="entry name" value="FELS-2 PROPHAGE PROTEIN"/>
    <property type="match status" value="1"/>
</dbReference>
<dbReference type="InterPro" id="IPR014507">
    <property type="entry name" value="Baseplate_assembly_J_pred"/>
</dbReference>
<dbReference type="Pfam" id="PF04865">
    <property type="entry name" value="Baseplate_J"/>
    <property type="match status" value="1"/>
</dbReference>
<reference evidence="4" key="1">
    <citation type="submission" date="2014-08" db="EMBL/GenBank/DDBJ databases">
        <title>Comparative genomics of the Paenibacillus odorifer group.</title>
        <authorList>
            <person name="den Bakker H.C."/>
            <person name="Tsai Y.-C.Y.-C."/>
            <person name="Martin N."/>
            <person name="Korlach J."/>
            <person name="Wiedmann M."/>
        </authorList>
    </citation>
    <scope>NUCLEOTIDE SEQUENCE [LARGE SCALE GENOMIC DNA]</scope>
    <source>
        <strain evidence="4">DSM 13188</strain>
    </source>
</reference>
<gene>
    <name evidence="4" type="ORF">PBOR_32610</name>
</gene>
<dbReference type="HOGENOM" id="CLU_046415_1_1_9"/>
<keyword evidence="5" id="KW-1185">Reference proteome</keyword>
<evidence type="ECO:0000259" key="3">
    <source>
        <dbReference type="Pfam" id="PF26079"/>
    </source>
</evidence>
<dbReference type="InterPro" id="IPR006949">
    <property type="entry name" value="Barrel_Baseplate_J-like"/>
</dbReference>
<name>A0A089MXH9_PAEBO</name>
<organism evidence="4 5">
    <name type="scientific">Paenibacillus borealis</name>
    <dbReference type="NCBI Taxonomy" id="160799"/>
    <lineage>
        <taxon>Bacteria</taxon>
        <taxon>Bacillati</taxon>
        <taxon>Bacillota</taxon>
        <taxon>Bacilli</taxon>
        <taxon>Bacillales</taxon>
        <taxon>Paenibacillaceae</taxon>
        <taxon>Paenibacillus</taxon>
    </lineage>
</organism>
<dbReference type="PIRSF" id="PIRSF020481">
    <property type="entry name" value="BAP"/>
    <property type="match status" value="1"/>
</dbReference>
<accession>A0A089MXH9</accession>
<dbReference type="KEGG" id="pbd:PBOR_32610"/>
<dbReference type="EMBL" id="CP009285">
    <property type="protein sequence ID" value="AIQ61109.1"/>
    <property type="molecule type" value="Genomic_DNA"/>
</dbReference>
<feature type="domain" description="Baseplate J-like central" evidence="2">
    <location>
        <begin position="207"/>
        <end position="279"/>
    </location>
</feature>
<dbReference type="Pfam" id="PF26079">
    <property type="entry name" value="Baseplate_J_C"/>
    <property type="match status" value="1"/>
</dbReference>
<feature type="domain" description="Baseplate J-like C-terminal" evidence="3">
    <location>
        <begin position="289"/>
        <end position="367"/>
    </location>
</feature>
<protein>
    <submittedName>
        <fullName evidence="4">Baseplate J protein</fullName>
    </submittedName>
</protein>
<dbReference type="PANTHER" id="PTHR35862:SF1">
    <property type="entry name" value="FELS-2 PROPHAGE PROTEIN"/>
    <property type="match status" value="1"/>
</dbReference>
<dbReference type="RefSeq" id="WP_042217872.1">
    <property type="nucleotide sequence ID" value="NZ_CP009285.1"/>
</dbReference>
<dbReference type="InterPro" id="IPR058530">
    <property type="entry name" value="Baseplate_J-like_C"/>
</dbReference>
<evidence type="ECO:0000259" key="1">
    <source>
        <dbReference type="Pfam" id="PF04865"/>
    </source>
</evidence>
<dbReference type="InterPro" id="IPR052726">
    <property type="entry name" value="Phage_Baseplate_Hub"/>
</dbReference>